<dbReference type="SUPFAM" id="SSF57850">
    <property type="entry name" value="RING/U-box"/>
    <property type="match status" value="1"/>
</dbReference>
<dbReference type="InterPro" id="IPR018247">
    <property type="entry name" value="EF_Hand_1_Ca_BS"/>
</dbReference>
<evidence type="ECO:0000256" key="2">
    <source>
        <dbReference type="ARBA" id="ARBA00022771"/>
    </source>
</evidence>
<evidence type="ECO:0000259" key="5">
    <source>
        <dbReference type="PROSITE" id="PS50222"/>
    </source>
</evidence>
<dbReference type="InterPro" id="IPR043145">
    <property type="entry name" value="Znf_ZZ_sf"/>
</dbReference>
<keyword evidence="7" id="KW-1185">Reference proteome</keyword>
<dbReference type="InterPro" id="IPR002048">
    <property type="entry name" value="EF_hand_dom"/>
</dbReference>
<evidence type="ECO:0000313" key="6">
    <source>
        <dbReference type="EMBL" id="KAK2643768.1"/>
    </source>
</evidence>
<evidence type="ECO:0000256" key="1">
    <source>
        <dbReference type="ARBA" id="ARBA00022723"/>
    </source>
</evidence>
<dbReference type="GO" id="GO:0008270">
    <property type="term" value="F:zinc ion binding"/>
    <property type="evidence" value="ECO:0007669"/>
    <property type="project" value="UniProtKB-KW"/>
</dbReference>
<dbReference type="GO" id="GO:0005509">
    <property type="term" value="F:calcium ion binding"/>
    <property type="evidence" value="ECO:0007669"/>
    <property type="project" value="InterPro"/>
</dbReference>
<feature type="domain" description="EF-hand" evidence="5">
    <location>
        <begin position="18"/>
        <end position="53"/>
    </location>
</feature>
<proteinExistence type="predicted"/>
<sequence length="174" mass="20536">MEELREAAIAYYNNGSRDIKIVAWNFFRSMDMNGDGSVSLIEFAEFLQQQGYHWISPHLFTELDRNGDGCLDFWEVLTMYYMVKTRTVRCRECHNILKGLYFTCVKCFDHGGDAYDICSGCYGRRQFSHEHNSFLDFLDSYVLLRSRRGLLMVQWHSQAFLSLLSWHQWLNLLG</sequence>
<protein>
    <recommendedName>
        <fullName evidence="5">EF-hand domain-containing protein</fullName>
    </recommendedName>
</protein>
<organism evidence="6 7">
    <name type="scientific">Dipteronia dyeriana</name>
    <dbReference type="NCBI Taxonomy" id="168575"/>
    <lineage>
        <taxon>Eukaryota</taxon>
        <taxon>Viridiplantae</taxon>
        <taxon>Streptophyta</taxon>
        <taxon>Embryophyta</taxon>
        <taxon>Tracheophyta</taxon>
        <taxon>Spermatophyta</taxon>
        <taxon>Magnoliopsida</taxon>
        <taxon>eudicotyledons</taxon>
        <taxon>Gunneridae</taxon>
        <taxon>Pentapetalae</taxon>
        <taxon>rosids</taxon>
        <taxon>malvids</taxon>
        <taxon>Sapindales</taxon>
        <taxon>Sapindaceae</taxon>
        <taxon>Hippocastanoideae</taxon>
        <taxon>Acereae</taxon>
        <taxon>Dipteronia</taxon>
    </lineage>
</organism>
<dbReference type="EMBL" id="JANJYI010000006">
    <property type="protein sequence ID" value="KAK2643768.1"/>
    <property type="molecule type" value="Genomic_DNA"/>
</dbReference>
<comment type="caution">
    <text evidence="6">The sequence shown here is derived from an EMBL/GenBank/DDBJ whole genome shotgun (WGS) entry which is preliminary data.</text>
</comment>
<name>A0AAD9TXH4_9ROSI</name>
<keyword evidence="3" id="KW-0862">Zinc</keyword>
<dbReference type="PROSITE" id="PS00018">
    <property type="entry name" value="EF_HAND_1"/>
    <property type="match status" value="2"/>
</dbReference>
<keyword evidence="1" id="KW-0479">Metal-binding</keyword>
<dbReference type="Pfam" id="PF13202">
    <property type="entry name" value="EF-hand_5"/>
    <property type="match status" value="1"/>
</dbReference>
<reference evidence="6" key="1">
    <citation type="journal article" date="2023" name="Plant J.">
        <title>Genome sequences and population genomics provide insights into the demographic history, inbreeding, and mutation load of two 'living fossil' tree species of Dipteronia.</title>
        <authorList>
            <person name="Feng Y."/>
            <person name="Comes H.P."/>
            <person name="Chen J."/>
            <person name="Zhu S."/>
            <person name="Lu R."/>
            <person name="Zhang X."/>
            <person name="Li P."/>
            <person name="Qiu J."/>
            <person name="Olsen K.M."/>
            <person name="Qiu Y."/>
        </authorList>
    </citation>
    <scope>NUCLEOTIDE SEQUENCE</scope>
    <source>
        <strain evidence="6">KIB01</strain>
    </source>
</reference>
<evidence type="ECO:0000256" key="3">
    <source>
        <dbReference type="ARBA" id="ARBA00022833"/>
    </source>
</evidence>
<dbReference type="Gene3D" id="1.10.238.10">
    <property type="entry name" value="EF-hand"/>
    <property type="match status" value="1"/>
</dbReference>
<keyword evidence="4" id="KW-0106">Calcium</keyword>
<evidence type="ECO:0000256" key="4">
    <source>
        <dbReference type="ARBA" id="ARBA00022837"/>
    </source>
</evidence>
<dbReference type="SUPFAM" id="SSF47473">
    <property type="entry name" value="EF-hand"/>
    <property type="match status" value="1"/>
</dbReference>
<dbReference type="Gene3D" id="3.30.60.90">
    <property type="match status" value="1"/>
</dbReference>
<dbReference type="InterPro" id="IPR011992">
    <property type="entry name" value="EF-hand-dom_pair"/>
</dbReference>
<accession>A0AAD9TXH4</accession>
<dbReference type="Proteomes" id="UP001280121">
    <property type="component" value="Unassembled WGS sequence"/>
</dbReference>
<dbReference type="AlphaFoldDB" id="A0AAD9TXH4"/>
<evidence type="ECO:0000313" key="7">
    <source>
        <dbReference type="Proteomes" id="UP001280121"/>
    </source>
</evidence>
<gene>
    <name evidence="6" type="ORF">Ddye_018963</name>
</gene>
<keyword evidence="2" id="KW-0863">Zinc-finger</keyword>
<dbReference type="CDD" id="cd00051">
    <property type="entry name" value="EFh"/>
    <property type="match status" value="1"/>
</dbReference>
<dbReference type="PROSITE" id="PS50222">
    <property type="entry name" value="EF_HAND_2"/>
    <property type="match status" value="1"/>
</dbReference>